<dbReference type="EMBL" id="KI913114">
    <property type="protein sequence ID" value="ETV88721.1"/>
    <property type="molecule type" value="Genomic_DNA"/>
</dbReference>
<dbReference type="GeneID" id="20802235"/>
<dbReference type="VEuPathDB" id="FungiDB:H257_00239"/>
<protein>
    <submittedName>
        <fullName evidence="1">Uncharacterized protein</fullName>
    </submittedName>
</protein>
<name>W4HAX9_APHAT</name>
<dbReference type="RefSeq" id="XP_009821120.1">
    <property type="nucleotide sequence ID" value="XM_009822818.1"/>
</dbReference>
<dbReference type="AlphaFoldDB" id="W4HAX9"/>
<organism evidence="1">
    <name type="scientific">Aphanomyces astaci</name>
    <name type="common">Crayfish plague agent</name>
    <dbReference type="NCBI Taxonomy" id="112090"/>
    <lineage>
        <taxon>Eukaryota</taxon>
        <taxon>Sar</taxon>
        <taxon>Stramenopiles</taxon>
        <taxon>Oomycota</taxon>
        <taxon>Saprolegniomycetes</taxon>
        <taxon>Saprolegniales</taxon>
        <taxon>Verrucalvaceae</taxon>
        <taxon>Aphanomyces</taxon>
    </lineage>
</organism>
<proteinExistence type="predicted"/>
<evidence type="ECO:0000313" key="1">
    <source>
        <dbReference type="EMBL" id="ETV88721.1"/>
    </source>
</evidence>
<accession>W4HAX9</accession>
<gene>
    <name evidence="1" type="ORF">H257_00239</name>
</gene>
<sequence>MACYVEGTSHQLLKRWRFVPEVQSMLFPERMVLQDGKAHEEGVTWFLCRLGAAYFGRARFHRQLYYVPKDVELRRCKVGHDFSMPVASSVLSMIGCVVSGSWTRSSTASPWRWWQSSRKTWSRTVSSWRLANIAAGFTCVLQPLNVAIHKSFKDLIQNTYMLIFNMLYKHCVDNTMTSILAITLRHA</sequence>
<reference evidence="1" key="1">
    <citation type="submission" date="2013-12" db="EMBL/GenBank/DDBJ databases">
        <title>The Genome Sequence of Aphanomyces astaci APO3.</title>
        <authorList>
            <consortium name="The Broad Institute Genomics Platform"/>
            <person name="Russ C."/>
            <person name="Tyler B."/>
            <person name="van West P."/>
            <person name="Dieguez-Uribeondo J."/>
            <person name="Young S.K."/>
            <person name="Zeng Q."/>
            <person name="Gargeya S."/>
            <person name="Fitzgerald M."/>
            <person name="Abouelleil A."/>
            <person name="Alvarado L."/>
            <person name="Chapman S.B."/>
            <person name="Gainer-Dewar J."/>
            <person name="Goldberg J."/>
            <person name="Griggs A."/>
            <person name="Gujja S."/>
            <person name="Hansen M."/>
            <person name="Howarth C."/>
            <person name="Imamovic A."/>
            <person name="Ireland A."/>
            <person name="Larimer J."/>
            <person name="McCowan C."/>
            <person name="Murphy C."/>
            <person name="Pearson M."/>
            <person name="Poon T.W."/>
            <person name="Priest M."/>
            <person name="Roberts A."/>
            <person name="Saif S."/>
            <person name="Shea T."/>
            <person name="Sykes S."/>
            <person name="Wortman J."/>
            <person name="Nusbaum C."/>
            <person name="Birren B."/>
        </authorList>
    </citation>
    <scope>NUCLEOTIDE SEQUENCE [LARGE SCALE GENOMIC DNA]</scope>
    <source>
        <strain evidence="1">APO3</strain>
    </source>
</reference>
<dbReference type="EMBL" id="KI913114">
    <property type="protein sequence ID" value="ETV88720.1"/>
    <property type="molecule type" value="Genomic_DNA"/>
</dbReference>
<dbReference type="RefSeq" id="XP_009821121.1">
    <property type="nucleotide sequence ID" value="XM_009822819.1"/>
</dbReference>